<protein>
    <submittedName>
        <fullName evidence="1">Uncharacterized protein</fullName>
    </submittedName>
</protein>
<dbReference type="Proteomes" id="UP000667802">
    <property type="component" value="Unassembled WGS sequence"/>
</dbReference>
<name>A0AAP5I5R0_9CYAN</name>
<evidence type="ECO:0000313" key="1">
    <source>
        <dbReference type="EMBL" id="MDR9895538.1"/>
    </source>
</evidence>
<dbReference type="SUPFAM" id="SSF47598">
    <property type="entry name" value="Ribbon-helix-helix"/>
    <property type="match status" value="1"/>
</dbReference>
<evidence type="ECO:0000313" key="2">
    <source>
        <dbReference type="Proteomes" id="UP000667802"/>
    </source>
</evidence>
<dbReference type="GO" id="GO:0006355">
    <property type="term" value="P:regulation of DNA-templated transcription"/>
    <property type="evidence" value="ECO:0007669"/>
    <property type="project" value="InterPro"/>
</dbReference>
<reference evidence="2" key="1">
    <citation type="journal article" date="2021" name="Science">
        <title>Hunting the eagle killer: A cyanobacterial neurotoxin causes vacuolar myelinopathy.</title>
        <authorList>
            <person name="Breinlinger S."/>
            <person name="Phillips T.J."/>
            <person name="Haram B.N."/>
            <person name="Mares J."/>
            <person name="Martinez Yerena J.A."/>
            <person name="Hrouzek P."/>
            <person name="Sobotka R."/>
            <person name="Henderson W.M."/>
            <person name="Schmieder P."/>
            <person name="Williams S.M."/>
            <person name="Lauderdale J.D."/>
            <person name="Wilde H.D."/>
            <person name="Gerrin W."/>
            <person name="Kust A."/>
            <person name="Washington J.W."/>
            <person name="Wagner C."/>
            <person name="Geier B."/>
            <person name="Liebeke M."/>
            <person name="Enke H."/>
            <person name="Niedermeyer T.H.J."/>
            <person name="Wilde S.B."/>
        </authorList>
    </citation>
    <scope>NUCLEOTIDE SEQUENCE [LARGE SCALE GENOMIC DNA]</scope>
    <source>
        <strain evidence="2">Thurmond2011</strain>
    </source>
</reference>
<accession>A0AAP5I5R0</accession>
<comment type="caution">
    <text evidence="1">The sequence shown here is derived from an EMBL/GenBank/DDBJ whole genome shotgun (WGS) entry which is preliminary data.</text>
</comment>
<dbReference type="EMBL" id="JAALHA020000005">
    <property type="protein sequence ID" value="MDR9895538.1"/>
    <property type="molecule type" value="Genomic_DNA"/>
</dbReference>
<proteinExistence type="predicted"/>
<dbReference type="InterPro" id="IPR010985">
    <property type="entry name" value="Ribbon_hlx_hlx"/>
</dbReference>
<organism evidence="1 2">
    <name type="scientific">Aetokthonos hydrillicola Thurmond2011</name>
    <dbReference type="NCBI Taxonomy" id="2712845"/>
    <lineage>
        <taxon>Bacteria</taxon>
        <taxon>Bacillati</taxon>
        <taxon>Cyanobacteriota</taxon>
        <taxon>Cyanophyceae</taxon>
        <taxon>Nostocales</taxon>
        <taxon>Hapalosiphonaceae</taxon>
        <taxon>Aetokthonos</taxon>
    </lineage>
</organism>
<sequence length="59" mass="6910">MCSHCVGLMKNKALNIRMSERRLNKLRLYAQAKEKTMTQIIEDYIDRLPVQEAANNTEQ</sequence>
<keyword evidence="2" id="KW-1185">Reference proteome</keyword>
<dbReference type="AlphaFoldDB" id="A0AAP5I5R0"/>
<gene>
    <name evidence="1" type="ORF">G7B40_013315</name>
</gene>